<dbReference type="RefSeq" id="WP_058954225.1">
    <property type="nucleotide sequence ID" value="NZ_CP013738.1"/>
</dbReference>
<reference evidence="1 2" key="1">
    <citation type="journal article" date="2012" name="J. Bacteriol.">
        <title>Draft genome sequence of Streptomyces globisporus C-1027, which produces an antitumor antibiotic consisting of a nine-membered enediyne with a chromoprotein.</title>
        <authorList>
            <person name="Wang L."/>
            <person name="Wang S."/>
            <person name="He Q."/>
            <person name="Yu T."/>
            <person name="Li Q."/>
            <person name="Hong B."/>
        </authorList>
    </citation>
    <scope>NUCLEOTIDE SEQUENCE [LARGE SCALE GENOMIC DNA]</scope>
    <source>
        <strain evidence="1 2">C-1027</strain>
    </source>
</reference>
<gene>
    <name evidence="1" type="ORF">WQO_31385</name>
</gene>
<sequence>MAGSRRRRWRAGLTGALAGSLVVLLGACGVVDTKDDRRAAEELAEKHFPGQLKAVGVRTLFPGSGGSEVTFAVTDDRDAVVRLRIDTDEADRGMCDRKECAGVLAEAVERGRQQAEDFRALRDAFDACGYEVVALGPTGTPPYVVAELTNATVTKVLGEIGECVQRWVTASGADSALAKAQASYVNVVSPSVADRRDRGKDSWPTVMRLTRSDLLASLTKHAYFSASYEIEAGRVDTTGSARIVRPFRERQKFGDTVQNAVKEQLRATYPRVVVSDYQWIWRLEPGRVDRQTGYVLFCPEPGARGRCVNADDAALVTTDGRGNPVEKIRLVHDVREGTGALRLPPY</sequence>
<dbReference type="GeneID" id="27786937"/>
<dbReference type="KEGG" id="sgb:WQO_31385"/>
<evidence type="ECO:0000313" key="2">
    <source>
        <dbReference type="Proteomes" id="UP000064183"/>
    </source>
</evidence>
<dbReference type="EMBL" id="CP013738">
    <property type="protein sequence ID" value="ALU98370.1"/>
    <property type="molecule type" value="Genomic_DNA"/>
</dbReference>
<dbReference type="Proteomes" id="UP000064183">
    <property type="component" value="Chromosome"/>
</dbReference>
<accession>A0A0U3M6J0</accession>
<dbReference type="AlphaFoldDB" id="A0A0U3M6J0"/>
<evidence type="ECO:0008006" key="3">
    <source>
        <dbReference type="Google" id="ProtNLM"/>
    </source>
</evidence>
<dbReference type="PROSITE" id="PS51257">
    <property type="entry name" value="PROKAR_LIPOPROTEIN"/>
    <property type="match status" value="1"/>
</dbReference>
<protein>
    <recommendedName>
        <fullName evidence="3">Lipoprotein</fullName>
    </recommendedName>
</protein>
<proteinExistence type="predicted"/>
<dbReference type="STRING" id="1172567.WQO_31385"/>
<organism evidence="1 2">
    <name type="scientific">Streptomyces globisporus C-1027</name>
    <dbReference type="NCBI Taxonomy" id="1172567"/>
    <lineage>
        <taxon>Bacteria</taxon>
        <taxon>Bacillati</taxon>
        <taxon>Actinomycetota</taxon>
        <taxon>Actinomycetes</taxon>
        <taxon>Kitasatosporales</taxon>
        <taxon>Streptomycetaceae</taxon>
        <taxon>Streptomyces</taxon>
    </lineage>
</organism>
<evidence type="ECO:0000313" key="1">
    <source>
        <dbReference type="EMBL" id="ALU98370.1"/>
    </source>
</evidence>
<name>A0A0U3M6J0_STRGL</name>
<dbReference type="NCBIfam" id="NF046121">
    <property type="entry name" value="lipo_SCO7460"/>
    <property type="match status" value="1"/>
</dbReference>